<dbReference type="AlphaFoldDB" id="A0A2M9C631"/>
<feature type="transmembrane region" description="Helical" evidence="10">
    <location>
        <begin position="48"/>
        <end position="68"/>
    </location>
</feature>
<sequence>MFIFELMNIYDLFIKPYESYTSLQIFLEAFATVFGILSVYFSIKKNIWVYPTGIISTLIYVYILFNFGLLGDCMINVYYTVMSIYGWILWAKNSDDHIHVEVTWASRKEWIYGIILFLFSIILVTTIYYYKPYIDNHFSMKGTNLGLYHLDWGNKLDIATTSIFLVGMWFMAKRRIENWIFWIIGDFICIPMMIYKGLGITSVQYLVFTIMAILGYLNWKKSYKEKKVQLKS</sequence>
<evidence type="ECO:0000256" key="7">
    <source>
        <dbReference type="ARBA" id="ARBA00022692"/>
    </source>
</evidence>
<dbReference type="PANTHER" id="PTHR36122">
    <property type="entry name" value="NICOTINAMIDE RIBOSIDE TRANSPORTER PNUC"/>
    <property type="match status" value="1"/>
</dbReference>
<comment type="subcellular location">
    <subcellularLocation>
        <location evidence="2">Cell membrane</location>
        <topology evidence="2">Multi-pass membrane protein</topology>
    </subcellularLocation>
</comment>
<evidence type="ECO:0000256" key="1">
    <source>
        <dbReference type="ARBA" id="ARBA00002672"/>
    </source>
</evidence>
<reference evidence="11 12" key="1">
    <citation type="submission" date="2017-11" db="EMBL/GenBank/DDBJ databases">
        <title>Genomic Encyclopedia of Archaeal and Bacterial Type Strains, Phase II (KMG-II): From Individual Species to Whole Genera.</title>
        <authorList>
            <person name="Goeker M."/>
        </authorList>
    </citation>
    <scope>NUCLEOTIDE SEQUENCE [LARGE SCALE GENOMIC DNA]</scope>
    <source>
        <strain evidence="11 12">DSM 27617</strain>
    </source>
</reference>
<evidence type="ECO:0000256" key="9">
    <source>
        <dbReference type="ARBA" id="ARBA00023136"/>
    </source>
</evidence>
<accession>A0A2M9C631</accession>
<protein>
    <recommendedName>
        <fullName evidence="4">Nicotinamide riboside transporter PnuC</fullName>
    </recommendedName>
</protein>
<gene>
    <name evidence="11" type="ORF">CLV73_0279</name>
</gene>
<feature type="transmembrane region" description="Helical" evidence="10">
    <location>
        <begin position="202"/>
        <end position="219"/>
    </location>
</feature>
<feature type="transmembrane region" description="Helical" evidence="10">
    <location>
        <begin position="20"/>
        <end position="41"/>
    </location>
</feature>
<comment type="caution">
    <text evidence="11">The sequence shown here is derived from an EMBL/GenBank/DDBJ whole genome shotgun (WGS) entry which is preliminary data.</text>
</comment>
<keyword evidence="7 10" id="KW-0812">Transmembrane</keyword>
<keyword evidence="8 10" id="KW-1133">Transmembrane helix</keyword>
<dbReference type="GO" id="GO:0034257">
    <property type="term" value="F:nicotinamide riboside transmembrane transporter activity"/>
    <property type="evidence" value="ECO:0007669"/>
    <property type="project" value="InterPro"/>
</dbReference>
<feature type="transmembrane region" description="Helical" evidence="10">
    <location>
        <begin position="74"/>
        <end position="90"/>
    </location>
</feature>
<feature type="transmembrane region" description="Helical" evidence="10">
    <location>
        <begin position="179"/>
        <end position="196"/>
    </location>
</feature>
<dbReference type="PANTHER" id="PTHR36122:SF2">
    <property type="entry name" value="NICOTINAMIDE RIBOSIDE TRANSPORTER PNUC"/>
    <property type="match status" value="1"/>
</dbReference>
<evidence type="ECO:0000256" key="4">
    <source>
        <dbReference type="ARBA" id="ARBA00017522"/>
    </source>
</evidence>
<keyword evidence="9 10" id="KW-0472">Membrane</keyword>
<keyword evidence="12" id="KW-1185">Reference proteome</keyword>
<organism evidence="11 12">
    <name type="scientific">Chryseobacterium geocarposphaerae</name>
    <dbReference type="NCBI Taxonomy" id="1416776"/>
    <lineage>
        <taxon>Bacteria</taxon>
        <taxon>Pseudomonadati</taxon>
        <taxon>Bacteroidota</taxon>
        <taxon>Flavobacteriia</taxon>
        <taxon>Flavobacteriales</taxon>
        <taxon>Weeksellaceae</taxon>
        <taxon>Chryseobacterium group</taxon>
        <taxon>Chryseobacterium</taxon>
    </lineage>
</organism>
<dbReference type="EMBL" id="PGFD01000001">
    <property type="protein sequence ID" value="PJJ66311.1"/>
    <property type="molecule type" value="Genomic_DNA"/>
</dbReference>
<evidence type="ECO:0000313" key="12">
    <source>
        <dbReference type="Proteomes" id="UP000228740"/>
    </source>
</evidence>
<proteinExistence type="inferred from homology"/>
<dbReference type="InterPro" id="IPR006419">
    <property type="entry name" value="NMN_transpt_PnuC"/>
</dbReference>
<comment type="similarity">
    <text evidence="3">Belongs to the nicotinamide ribonucleoside (NR) uptake permease (TC 4.B.1) family.</text>
</comment>
<dbReference type="Pfam" id="PF04973">
    <property type="entry name" value="NMN_transporter"/>
    <property type="match status" value="1"/>
</dbReference>
<comment type="function">
    <text evidence="1">Required for nicotinamide riboside transport across the inner membrane.</text>
</comment>
<dbReference type="Proteomes" id="UP000228740">
    <property type="component" value="Unassembled WGS sequence"/>
</dbReference>
<evidence type="ECO:0000256" key="8">
    <source>
        <dbReference type="ARBA" id="ARBA00022989"/>
    </source>
</evidence>
<evidence type="ECO:0000256" key="5">
    <source>
        <dbReference type="ARBA" id="ARBA00022448"/>
    </source>
</evidence>
<evidence type="ECO:0000256" key="3">
    <source>
        <dbReference type="ARBA" id="ARBA00006669"/>
    </source>
</evidence>
<evidence type="ECO:0000256" key="6">
    <source>
        <dbReference type="ARBA" id="ARBA00022475"/>
    </source>
</evidence>
<feature type="transmembrane region" description="Helical" evidence="10">
    <location>
        <begin position="110"/>
        <end position="130"/>
    </location>
</feature>
<evidence type="ECO:0000313" key="11">
    <source>
        <dbReference type="EMBL" id="PJJ66311.1"/>
    </source>
</evidence>
<evidence type="ECO:0000256" key="10">
    <source>
        <dbReference type="SAM" id="Phobius"/>
    </source>
</evidence>
<evidence type="ECO:0000256" key="2">
    <source>
        <dbReference type="ARBA" id="ARBA00004651"/>
    </source>
</evidence>
<dbReference type="NCBIfam" id="TIGR01528">
    <property type="entry name" value="NMN_trans_PnuC"/>
    <property type="match status" value="1"/>
</dbReference>
<keyword evidence="6" id="KW-1003">Cell membrane</keyword>
<keyword evidence="5" id="KW-0813">Transport</keyword>
<name>A0A2M9C631_9FLAO</name>
<dbReference type="GO" id="GO:0005886">
    <property type="term" value="C:plasma membrane"/>
    <property type="evidence" value="ECO:0007669"/>
    <property type="project" value="UniProtKB-SubCell"/>
</dbReference>